<feature type="transmembrane region" description="Helical" evidence="9">
    <location>
        <begin position="166"/>
        <end position="186"/>
    </location>
</feature>
<feature type="transmembrane region" description="Helical" evidence="9">
    <location>
        <begin position="114"/>
        <end position="135"/>
    </location>
</feature>
<evidence type="ECO:0000256" key="5">
    <source>
        <dbReference type="ARBA" id="ARBA00022692"/>
    </source>
</evidence>
<reference evidence="10 11" key="1">
    <citation type="submission" date="2018-10" db="EMBL/GenBank/DDBJ databases">
        <title>Kocuria sp. M5W7-7, whole genome shotgun sequence.</title>
        <authorList>
            <person name="Tuo L."/>
        </authorList>
    </citation>
    <scope>NUCLEOTIDE SEQUENCE [LARGE SCALE GENOMIC DNA]</scope>
    <source>
        <strain evidence="10 11">M5W7-7</strain>
    </source>
</reference>
<evidence type="ECO:0000256" key="2">
    <source>
        <dbReference type="ARBA" id="ARBA00006669"/>
    </source>
</evidence>
<keyword evidence="3" id="KW-0813">Transport</keyword>
<dbReference type="InterPro" id="IPR006419">
    <property type="entry name" value="NMN_transpt_PnuC"/>
</dbReference>
<accession>A0A3N3ZY50</accession>
<feature type="transmembrane region" description="Helical" evidence="9">
    <location>
        <begin position="141"/>
        <end position="159"/>
    </location>
</feature>
<evidence type="ECO:0000256" key="3">
    <source>
        <dbReference type="ARBA" id="ARBA00022448"/>
    </source>
</evidence>
<proteinExistence type="inferred from homology"/>
<keyword evidence="11" id="KW-1185">Reference proteome</keyword>
<gene>
    <name evidence="10" type="ORF">EDL96_04900</name>
</gene>
<dbReference type="Proteomes" id="UP000270616">
    <property type="component" value="Unassembled WGS sequence"/>
</dbReference>
<dbReference type="NCBIfam" id="TIGR01528">
    <property type="entry name" value="NMN_trans_PnuC"/>
    <property type="match status" value="1"/>
</dbReference>
<protein>
    <submittedName>
        <fullName evidence="10">Nicotinamide riboside transporter PnuC</fullName>
    </submittedName>
</protein>
<dbReference type="Pfam" id="PF04973">
    <property type="entry name" value="NMN_transporter"/>
    <property type="match status" value="1"/>
</dbReference>
<evidence type="ECO:0000256" key="4">
    <source>
        <dbReference type="ARBA" id="ARBA00022475"/>
    </source>
</evidence>
<dbReference type="EMBL" id="RKMF01000005">
    <property type="protein sequence ID" value="ROZ63699.1"/>
    <property type="molecule type" value="Genomic_DNA"/>
</dbReference>
<evidence type="ECO:0000256" key="8">
    <source>
        <dbReference type="SAM" id="MobiDB-lite"/>
    </source>
</evidence>
<comment type="similarity">
    <text evidence="2">Belongs to the nicotinamide ribonucleoside (NR) uptake permease (TC 4.B.1) family.</text>
</comment>
<keyword evidence="6 9" id="KW-1133">Transmembrane helix</keyword>
<evidence type="ECO:0000256" key="9">
    <source>
        <dbReference type="SAM" id="Phobius"/>
    </source>
</evidence>
<comment type="subcellular location">
    <subcellularLocation>
        <location evidence="1">Cell membrane</location>
        <topology evidence="1">Multi-pass membrane protein</topology>
    </subcellularLocation>
</comment>
<dbReference type="GO" id="GO:0005886">
    <property type="term" value="C:plasma membrane"/>
    <property type="evidence" value="ECO:0007669"/>
    <property type="project" value="UniProtKB-SubCell"/>
</dbReference>
<feature type="transmembrane region" description="Helical" evidence="9">
    <location>
        <begin position="76"/>
        <end position="93"/>
    </location>
</feature>
<keyword evidence="4" id="KW-1003">Cell membrane</keyword>
<dbReference type="GO" id="GO:0034257">
    <property type="term" value="F:nicotinamide riboside transmembrane transporter activity"/>
    <property type="evidence" value="ECO:0007669"/>
    <property type="project" value="InterPro"/>
</dbReference>
<keyword evidence="5 9" id="KW-0812">Transmembrane</keyword>
<dbReference type="PANTHER" id="PTHR36122">
    <property type="entry name" value="NICOTINAMIDE RIBOSIDE TRANSPORTER PNUC"/>
    <property type="match status" value="1"/>
</dbReference>
<dbReference type="OrthoDB" id="9791248at2"/>
<dbReference type="PANTHER" id="PTHR36122:SF2">
    <property type="entry name" value="NICOTINAMIDE RIBOSIDE TRANSPORTER PNUC"/>
    <property type="match status" value="1"/>
</dbReference>
<evidence type="ECO:0000313" key="10">
    <source>
        <dbReference type="EMBL" id="ROZ63699.1"/>
    </source>
</evidence>
<feature type="transmembrane region" description="Helical" evidence="9">
    <location>
        <begin position="192"/>
        <end position="209"/>
    </location>
</feature>
<dbReference type="RefSeq" id="WP_123824697.1">
    <property type="nucleotide sequence ID" value="NZ_RKMF01000005.1"/>
</dbReference>
<keyword evidence="7 9" id="KW-0472">Membrane</keyword>
<name>A0A3N3ZY50_9MICC</name>
<feature type="region of interest" description="Disordered" evidence="8">
    <location>
        <begin position="244"/>
        <end position="264"/>
    </location>
</feature>
<feature type="transmembrane region" description="Helical" evidence="9">
    <location>
        <begin position="42"/>
        <end position="64"/>
    </location>
</feature>
<evidence type="ECO:0000313" key="11">
    <source>
        <dbReference type="Proteomes" id="UP000270616"/>
    </source>
</evidence>
<sequence length="264" mass="28702">MELLRWLFDAQLHIGDSFVLWREVLGNVFGLLSALGGMRRKLWAWPVGIIGNLLLLTVFLGVVFGSPNPVNLLGQVGRQVMFIAVAVYGWLRWRQSRGDAGAAVTPRWATPKERILLIGLLVLGTAALTPVFRALGSYEPVWADAWIFVGSVLATWGMAREWTEFWLVWVAVDIVGVPLLLSAGYWASAAMYVFYGAFTLTGFFIWWRVQRVDGARAAATPDGAPRTGSVVSVETAFPDVSVSVTPARPGAVDPVAGTSDGGRP</sequence>
<evidence type="ECO:0000256" key="1">
    <source>
        <dbReference type="ARBA" id="ARBA00004651"/>
    </source>
</evidence>
<evidence type="ECO:0000256" key="7">
    <source>
        <dbReference type="ARBA" id="ARBA00023136"/>
    </source>
</evidence>
<evidence type="ECO:0000256" key="6">
    <source>
        <dbReference type="ARBA" id="ARBA00022989"/>
    </source>
</evidence>
<dbReference type="AlphaFoldDB" id="A0A3N3ZY50"/>
<comment type="caution">
    <text evidence="10">The sequence shown here is derived from an EMBL/GenBank/DDBJ whole genome shotgun (WGS) entry which is preliminary data.</text>
</comment>
<organism evidence="10 11">
    <name type="scientific">Kocuria soli</name>
    <dbReference type="NCBI Taxonomy" id="2485125"/>
    <lineage>
        <taxon>Bacteria</taxon>
        <taxon>Bacillati</taxon>
        <taxon>Actinomycetota</taxon>
        <taxon>Actinomycetes</taxon>
        <taxon>Micrococcales</taxon>
        <taxon>Micrococcaceae</taxon>
        <taxon>Kocuria</taxon>
    </lineage>
</organism>